<feature type="transmembrane region" description="Helical" evidence="4">
    <location>
        <begin position="12"/>
        <end position="33"/>
    </location>
</feature>
<evidence type="ECO:0000313" key="6">
    <source>
        <dbReference type="EMBL" id="TCV95255.1"/>
    </source>
</evidence>
<accession>A0A4R3YQP9</accession>
<evidence type="ECO:0000313" key="7">
    <source>
        <dbReference type="Proteomes" id="UP000295719"/>
    </source>
</evidence>
<keyword evidence="7" id="KW-1185">Reference proteome</keyword>
<dbReference type="OrthoDB" id="146345at2"/>
<dbReference type="PANTHER" id="PTHR11360">
    <property type="entry name" value="MONOCARBOXYLATE TRANSPORTER"/>
    <property type="match status" value="1"/>
</dbReference>
<dbReference type="InterPro" id="IPR050327">
    <property type="entry name" value="Proton-linked_MCT"/>
</dbReference>
<name>A0A4R3YQP9_9GAMM</name>
<feature type="transmembrane region" description="Helical" evidence="4">
    <location>
        <begin position="353"/>
        <end position="375"/>
    </location>
</feature>
<organism evidence="6 7">
    <name type="scientific">Biostraticola tofi</name>
    <dbReference type="NCBI Taxonomy" id="466109"/>
    <lineage>
        <taxon>Bacteria</taxon>
        <taxon>Pseudomonadati</taxon>
        <taxon>Pseudomonadota</taxon>
        <taxon>Gammaproteobacteria</taxon>
        <taxon>Enterobacterales</taxon>
        <taxon>Bruguierivoracaceae</taxon>
        <taxon>Biostraticola</taxon>
    </lineage>
</organism>
<dbReference type="Pfam" id="PF07690">
    <property type="entry name" value="MFS_1"/>
    <property type="match status" value="1"/>
</dbReference>
<feature type="transmembrane region" description="Helical" evidence="4">
    <location>
        <begin position="321"/>
        <end position="341"/>
    </location>
</feature>
<feature type="transmembrane region" description="Helical" evidence="4">
    <location>
        <begin position="182"/>
        <end position="201"/>
    </location>
</feature>
<sequence length="420" mass="44482">MNNSKRSARRRFSLSGPVIWLVLMAGAGGLAFTNGIRLSMGVYLSSLSTATRLSIADISLAFAFAQLCWGLTQPFAGAVADRIGAGRVIFAAVILVVTGTVLTPYMTSTSGLIFTMAVMAAGGCGMAGPSVMMACSARLLPASKRGMATGIVNAGGSTGQVVMAPLAIWMTMTYGWVTSMQWLGVLVLLALPAAWVLKGNARDLTVTTEMDSTRDELTTIQALIVAFKTPGYCFVAAGFMVCGFHVSFLVTHMPGIIAMCGMSPSIGGWSLALIGLFNIVGSLFMGWAVGRWRMKSLLVLLYSIRGLAVLVFVLSPMTPTVVLIFSATMGVTFLSTVPPTIGLVAKMFGPKNLAMLFGVLMMIHQIGGFFGAYLGGRVVQLTGSYNWMWYLDIALAVAAALINLPVHELRLTPHMKMAGK</sequence>
<feature type="domain" description="Major facilitator superfamily (MFS) profile" evidence="5">
    <location>
        <begin position="21"/>
        <end position="410"/>
    </location>
</feature>
<proteinExistence type="predicted"/>
<keyword evidence="3 4" id="KW-0472">Membrane</keyword>
<keyword evidence="1 4" id="KW-0812">Transmembrane</keyword>
<dbReference type="PANTHER" id="PTHR11360:SF284">
    <property type="entry name" value="EG:103B4.3 PROTEIN-RELATED"/>
    <property type="match status" value="1"/>
</dbReference>
<dbReference type="InterPro" id="IPR020846">
    <property type="entry name" value="MFS_dom"/>
</dbReference>
<dbReference type="InterPro" id="IPR036259">
    <property type="entry name" value="MFS_trans_sf"/>
</dbReference>
<protein>
    <submittedName>
        <fullName evidence="6">Putative MFS family arabinose efflux permease</fullName>
    </submittedName>
</protein>
<dbReference type="CDD" id="cd17355">
    <property type="entry name" value="MFS_YcxA_like"/>
    <property type="match status" value="1"/>
</dbReference>
<dbReference type="SUPFAM" id="SSF103473">
    <property type="entry name" value="MFS general substrate transporter"/>
    <property type="match status" value="1"/>
</dbReference>
<comment type="caution">
    <text evidence="6">The sequence shown here is derived from an EMBL/GenBank/DDBJ whole genome shotgun (WGS) entry which is preliminary data.</text>
</comment>
<feature type="transmembrane region" description="Helical" evidence="4">
    <location>
        <begin position="297"/>
        <end position="315"/>
    </location>
</feature>
<keyword evidence="2 4" id="KW-1133">Transmembrane helix</keyword>
<dbReference type="Proteomes" id="UP000295719">
    <property type="component" value="Unassembled WGS sequence"/>
</dbReference>
<evidence type="ECO:0000256" key="1">
    <source>
        <dbReference type="ARBA" id="ARBA00022692"/>
    </source>
</evidence>
<feature type="transmembrane region" description="Helical" evidence="4">
    <location>
        <begin position="222"/>
        <end position="246"/>
    </location>
</feature>
<feature type="transmembrane region" description="Helical" evidence="4">
    <location>
        <begin position="53"/>
        <end position="72"/>
    </location>
</feature>
<feature type="transmembrane region" description="Helical" evidence="4">
    <location>
        <begin position="147"/>
        <end position="170"/>
    </location>
</feature>
<dbReference type="PROSITE" id="PS50850">
    <property type="entry name" value="MFS"/>
    <property type="match status" value="1"/>
</dbReference>
<feature type="transmembrane region" description="Helical" evidence="4">
    <location>
        <begin position="84"/>
        <end position="106"/>
    </location>
</feature>
<dbReference type="EMBL" id="SMCR01000006">
    <property type="protein sequence ID" value="TCV95255.1"/>
    <property type="molecule type" value="Genomic_DNA"/>
</dbReference>
<evidence type="ECO:0000259" key="5">
    <source>
        <dbReference type="PROSITE" id="PS50850"/>
    </source>
</evidence>
<dbReference type="GO" id="GO:0022857">
    <property type="term" value="F:transmembrane transporter activity"/>
    <property type="evidence" value="ECO:0007669"/>
    <property type="project" value="InterPro"/>
</dbReference>
<evidence type="ECO:0000256" key="2">
    <source>
        <dbReference type="ARBA" id="ARBA00022989"/>
    </source>
</evidence>
<reference evidence="6 7" key="1">
    <citation type="submission" date="2019-03" db="EMBL/GenBank/DDBJ databases">
        <title>Genomic Encyclopedia of Type Strains, Phase IV (KMG-IV): sequencing the most valuable type-strain genomes for metagenomic binning, comparative biology and taxonomic classification.</title>
        <authorList>
            <person name="Goeker M."/>
        </authorList>
    </citation>
    <scope>NUCLEOTIDE SEQUENCE [LARGE SCALE GENOMIC DNA]</scope>
    <source>
        <strain evidence="6 7">DSM 19580</strain>
    </source>
</reference>
<evidence type="ECO:0000256" key="4">
    <source>
        <dbReference type="SAM" id="Phobius"/>
    </source>
</evidence>
<dbReference type="AlphaFoldDB" id="A0A4R3YQP9"/>
<dbReference type="InterPro" id="IPR011701">
    <property type="entry name" value="MFS"/>
</dbReference>
<feature type="transmembrane region" description="Helical" evidence="4">
    <location>
        <begin position="112"/>
        <end position="135"/>
    </location>
</feature>
<dbReference type="RefSeq" id="WP_131865934.1">
    <property type="nucleotide sequence ID" value="NZ_SMCR01000006.1"/>
</dbReference>
<feature type="transmembrane region" description="Helical" evidence="4">
    <location>
        <begin position="387"/>
        <end position="406"/>
    </location>
</feature>
<gene>
    <name evidence="6" type="ORF">EDC52_106187</name>
</gene>
<dbReference type="Gene3D" id="1.20.1250.20">
    <property type="entry name" value="MFS general substrate transporter like domains"/>
    <property type="match status" value="2"/>
</dbReference>
<feature type="transmembrane region" description="Helical" evidence="4">
    <location>
        <begin position="266"/>
        <end position="290"/>
    </location>
</feature>
<evidence type="ECO:0000256" key="3">
    <source>
        <dbReference type="ARBA" id="ARBA00023136"/>
    </source>
</evidence>